<evidence type="ECO:0000256" key="6">
    <source>
        <dbReference type="ARBA" id="ARBA00022989"/>
    </source>
</evidence>
<keyword evidence="8 9" id="KW-0472">Membrane</keyword>
<evidence type="ECO:0000256" key="9">
    <source>
        <dbReference type="SAM" id="Phobius"/>
    </source>
</evidence>
<keyword evidence="4" id="KW-1003">Cell membrane</keyword>
<dbReference type="InterPro" id="IPR006037">
    <property type="entry name" value="RCK_C"/>
</dbReference>
<feature type="transmembrane region" description="Helical" evidence="9">
    <location>
        <begin position="64"/>
        <end position="82"/>
    </location>
</feature>
<evidence type="ECO:0000256" key="5">
    <source>
        <dbReference type="ARBA" id="ARBA00022692"/>
    </source>
</evidence>
<feature type="domain" description="RCK C-terminal" evidence="10">
    <location>
        <begin position="404"/>
        <end position="486"/>
    </location>
</feature>
<dbReference type="PROSITE" id="PS51202">
    <property type="entry name" value="RCK_C"/>
    <property type="match status" value="1"/>
</dbReference>
<evidence type="ECO:0000259" key="10">
    <source>
        <dbReference type="PROSITE" id="PS51202"/>
    </source>
</evidence>
<comment type="caution">
    <text evidence="11">The sequence shown here is derived from an EMBL/GenBank/DDBJ whole genome shotgun (WGS) entry which is preliminary data.</text>
</comment>
<dbReference type="Proteomes" id="UP000474967">
    <property type="component" value="Unassembled WGS sequence"/>
</dbReference>
<gene>
    <name evidence="11" type="ORF">G3T36_02330</name>
</gene>
<sequence>MIDIEPFSVVIFLVAATVIIAVLSNRLSAWIRVPAPALFLAAAAAAAAVFPILGTVPAEVDERIVTVALIFILFDGGMHIGWRRFRSAAGAITVLGIAGTAVTAAGVATAAHFLFALAWPTALLIGTALSPTDPAVVFSILGKREITGRTGTILEGESGANDPVGIALMVSLLAATGTGMDAVLGGVGQFALQMVVGAVVGIAGGWGLMKLTRRVSLPNEALYSVRAIACAALIYAAATILHGSGFLAVFLAGIVSGDGRAPYKREIERFSGGIASLAEIIVFVVLGLSVSLDDVLDPAILWTGLGIAALLIFVIRPVFVGVLLLPIRLRWGERAFVLWAGLKGAVPILLGIFILTAGVAHARTIYALIFVVVVVSVVFQGGLIPLMARLFRVPMRIVEPEPWASGLRFNEEPEGLHHHTVARGSPADGSTIEDLNLGEDGWVSMINREGRLLQVRGSTRLQAGDIVLTLAEPDAKLDRIFEQSADHD</sequence>
<dbReference type="GO" id="GO:0015297">
    <property type="term" value="F:antiporter activity"/>
    <property type="evidence" value="ECO:0007669"/>
    <property type="project" value="UniProtKB-KW"/>
</dbReference>
<feature type="transmembrane region" description="Helical" evidence="9">
    <location>
        <begin position="365"/>
        <end position="386"/>
    </location>
</feature>
<keyword evidence="3" id="KW-0050">Antiport</keyword>
<name>A0A6L9XUK6_9MICO</name>
<evidence type="ECO:0000256" key="2">
    <source>
        <dbReference type="ARBA" id="ARBA00022448"/>
    </source>
</evidence>
<dbReference type="GO" id="GO:1902600">
    <property type="term" value="P:proton transmembrane transport"/>
    <property type="evidence" value="ECO:0007669"/>
    <property type="project" value="InterPro"/>
</dbReference>
<evidence type="ECO:0000256" key="7">
    <source>
        <dbReference type="ARBA" id="ARBA00023065"/>
    </source>
</evidence>
<dbReference type="InterPro" id="IPR036721">
    <property type="entry name" value="RCK_C_sf"/>
</dbReference>
<feature type="transmembrane region" description="Helical" evidence="9">
    <location>
        <begin position="336"/>
        <end position="359"/>
    </location>
</feature>
<dbReference type="NCBIfam" id="NF003715">
    <property type="entry name" value="PRK05326.1-2"/>
    <property type="match status" value="1"/>
</dbReference>
<evidence type="ECO:0000256" key="8">
    <source>
        <dbReference type="ARBA" id="ARBA00023136"/>
    </source>
</evidence>
<evidence type="ECO:0000313" key="12">
    <source>
        <dbReference type="Proteomes" id="UP000474967"/>
    </source>
</evidence>
<dbReference type="GO" id="GO:0006813">
    <property type="term" value="P:potassium ion transport"/>
    <property type="evidence" value="ECO:0007669"/>
    <property type="project" value="InterPro"/>
</dbReference>
<dbReference type="InterPro" id="IPR038770">
    <property type="entry name" value="Na+/solute_symporter_sf"/>
</dbReference>
<keyword evidence="7" id="KW-0406">Ion transport</keyword>
<feature type="transmembrane region" description="Helical" evidence="9">
    <location>
        <begin position="6"/>
        <end position="25"/>
    </location>
</feature>
<feature type="transmembrane region" description="Helical" evidence="9">
    <location>
        <begin position="270"/>
        <end position="288"/>
    </location>
</feature>
<dbReference type="AlphaFoldDB" id="A0A6L9XUK6"/>
<evidence type="ECO:0000313" key="11">
    <source>
        <dbReference type="EMBL" id="NEN04698.1"/>
    </source>
</evidence>
<feature type="transmembrane region" description="Helical" evidence="9">
    <location>
        <begin position="244"/>
        <end position="263"/>
    </location>
</feature>
<dbReference type="InterPro" id="IPR006153">
    <property type="entry name" value="Cation/H_exchanger_TM"/>
</dbReference>
<keyword evidence="12" id="KW-1185">Reference proteome</keyword>
<dbReference type="SUPFAM" id="SSF116726">
    <property type="entry name" value="TrkA C-terminal domain-like"/>
    <property type="match status" value="1"/>
</dbReference>
<dbReference type="Pfam" id="PF02080">
    <property type="entry name" value="TrkA_C"/>
    <property type="match status" value="1"/>
</dbReference>
<feature type="transmembrane region" description="Helical" evidence="9">
    <location>
        <begin position="121"/>
        <end position="142"/>
    </location>
</feature>
<feature type="transmembrane region" description="Helical" evidence="9">
    <location>
        <begin position="37"/>
        <end position="58"/>
    </location>
</feature>
<evidence type="ECO:0000256" key="3">
    <source>
        <dbReference type="ARBA" id="ARBA00022449"/>
    </source>
</evidence>
<dbReference type="NCBIfam" id="NF003716">
    <property type="entry name" value="PRK05326.1-3"/>
    <property type="match status" value="1"/>
</dbReference>
<accession>A0A6L9XUK6</accession>
<reference evidence="11 12" key="1">
    <citation type="journal article" date="2014" name="J. Microbiol.">
        <title>Diaminobutyricibacter tongyongensis gen. nov., sp. nov. and Homoserinibacter gongjuensis gen. nov., sp. nov. belong to the family Microbacteriaceae.</title>
        <authorList>
            <person name="Kim S.J."/>
            <person name="Ahn J.H."/>
            <person name="Weon H.Y."/>
            <person name="Hamada M."/>
            <person name="Suzuki K."/>
            <person name="Kwon S.W."/>
        </authorList>
    </citation>
    <scope>NUCLEOTIDE SEQUENCE [LARGE SCALE GENOMIC DNA]</scope>
    <source>
        <strain evidence="11 12">NBRC 108724</strain>
    </source>
</reference>
<dbReference type="EMBL" id="JAAGWY010000001">
    <property type="protein sequence ID" value="NEN04698.1"/>
    <property type="molecule type" value="Genomic_DNA"/>
</dbReference>
<keyword evidence="5 9" id="KW-0812">Transmembrane</keyword>
<dbReference type="GO" id="GO:0005886">
    <property type="term" value="C:plasma membrane"/>
    <property type="evidence" value="ECO:0007669"/>
    <property type="project" value="UniProtKB-SubCell"/>
</dbReference>
<feature type="transmembrane region" description="Helical" evidence="9">
    <location>
        <begin position="300"/>
        <end position="324"/>
    </location>
</feature>
<dbReference type="PANTHER" id="PTHR32507">
    <property type="entry name" value="NA(+)/H(+) ANTIPORTER 1"/>
    <property type="match status" value="1"/>
</dbReference>
<feature type="transmembrane region" description="Helical" evidence="9">
    <location>
        <begin position="190"/>
        <end position="209"/>
    </location>
</feature>
<dbReference type="RefSeq" id="WP_163287799.1">
    <property type="nucleotide sequence ID" value="NZ_JAAGWY010000001.1"/>
</dbReference>
<dbReference type="Gene3D" id="1.20.1530.20">
    <property type="match status" value="1"/>
</dbReference>
<dbReference type="Gene3D" id="3.30.70.1450">
    <property type="entry name" value="Regulator of K+ conductance, C-terminal domain"/>
    <property type="match status" value="1"/>
</dbReference>
<comment type="subcellular location">
    <subcellularLocation>
        <location evidence="1">Cell membrane</location>
        <topology evidence="1">Multi-pass membrane protein</topology>
    </subcellularLocation>
</comment>
<keyword evidence="6 9" id="KW-1133">Transmembrane helix</keyword>
<evidence type="ECO:0000256" key="4">
    <source>
        <dbReference type="ARBA" id="ARBA00022475"/>
    </source>
</evidence>
<dbReference type="PANTHER" id="PTHR32507:SF7">
    <property type="entry name" value="K(+)_H(+) ANTIPORTER NHAP2"/>
    <property type="match status" value="1"/>
</dbReference>
<feature type="transmembrane region" description="Helical" evidence="9">
    <location>
        <begin position="94"/>
        <end position="115"/>
    </location>
</feature>
<feature type="transmembrane region" description="Helical" evidence="9">
    <location>
        <begin position="163"/>
        <end position="184"/>
    </location>
</feature>
<organism evidence="11 12">
    <name type="scientific">Leifsonia tongyongensis</name>
    <dbReference type="NCBI Taxonomy" id="1268043"/>
    <lineage>
        <taxon>Bacteria</taxon>
        <taxon>Bacillati</taxon>
        <taxon>Actinomycetota</taxon>
        <taxon>Actinomycetes</taxon>
        <taxon>Micrococcales</taxon>
        <taxon>Microbacteriaceae</taxon>
        <taxon>Leifsonia</taxon>
    </lineage>
</organism>
<protein>
    <submittedName>
        <fullName evidence="11">Potassium/proton antiporter</fullName>
    </submittedName>
</protein>
<evidence type="ECO:0000256" key="1">
    <source>
        <dbReference type="ARBA" id="ARBA00004651"/>
    </source>
</evidence>
<dbReference type="Pfam" id="PF00999">
    <property type="entry name" value="Na_H_Exchanger"/>
    <property type="match status" value="1"/>
</dbReference>
<keyword evidence="2" id="KW-0813">Transport</keyword>
<dbReference type="GO" id="GO:0008324">
    <property type="term" value="F:monoatomic cation transmembrane transporter activity"/>
    <property type="evidence" value="ECO:0007669"/>
    <property type="project" value="InterPro"/>
</dbReference>
<proteinExistence type="predicted"/>